<dbReference type="OMA" id="GPSMIHH"/>
<dbReference type="RefSeq" id="XP_018187735.1">
    <property type="nucleotide sequence ID" value="XM_018329249.1"/>
</dbReference>
<feature type="compositionally biased region" description="Basic and acidic residues" evidence="1">
    <location>
        <begin position="22"/>
        <end position="37"/>
    </location>
</feature>
<dbReference type="EMBL" id="KV407459">
    <property type="protein sequence ID" value="KZF22180.1"/>
    <property type="molecule type" value="Genomic_DNA"/>
</dbReference>
<evidence type="ECO:0000313" key="3">
    <source>
        <dbReference type="Proteomes" id="UP000076632"/>
    </source>
</evidence>
<dbReference type="PANTHER" id="PTHR28307">
    <property type="entry name" value="PROTEIN PAL1"/>
    <property type="match status" value="1"/>
</dbReference>
<evidence type="ECO:0000313" key="2">
    <source>
        <dbReference type="EMBL" id="KZF22180.1"/>
    </source>
</evidence>
<reference evidence="2 3" key="1">
    <citation type="journal article" date="2016" name="Fungal Biol.">
        <title>The genome of Xylona heveae provides a window into fungal endophytism.</title>
        <authorList>
            <person name="Gazis R."/>
            <person name="Kuo A."/>
            <person name="Riley R."/>
            <person name="LaButti K."/>
            <person name="Lipzen A."/>
            <person name="Lin J."/>
            <person name="Amirebrahimi M."/>
            <person name="Hesse C.N."/>
            <person name="Spatafora J.W."/>
            <person name="Henrissat B."/>
            <person name="Hainaut M."/>
            <person name="Grigoriev I.V."/>
            <person name="Hibbett D.S."/>
        </authorList>
    </citation>
    <scope>NUCLEOTIDE SEQUENCE [LARGE SCALE GENOMIC DNA]</scope>
    <source>
        <strain evidence="2 3">TC161</strain>
    </source>
</reference>
<dbReference type="STRING" id="1328760.A0A165GH72"/>
<feature type="region of interest" description="Disordered" evidence="1">
    <location>
        <begin position="123"/>
        <end position="331"/>
    </location>
</feature>
<dbReference type="GO" id="GO:0005737">
    <property type="term" value="C:cytoplasm"/>
    <property type="evidence" value="ECO:0007669"/>
    <property type="project" value="TreeGrafter"/>
</dbReference>
<feature type="region of interest" description="Disordered" evidence="1">
    <location>
        <begin position="1"/>
        <end position="46"/>
    </location>
</feature>
<feature type="compositionally biased region" description="Basic and acidic residues" evidence="1">
    <location>
        <begin position="134"/>
        <end position="146"/>
    </location>
</feature>
<name>A0A165GH72_XYLHT</name>
<dbReference type="InParanoid" id="A0A165GH72"/>
<dbReference type="FunCoup" id="A0A165GH72">
    <property type="interactions" value="201"/>
</dbReference>
<feature type="compositionally biased region" description="Basic and acidic residues" evidence="1">
    <location>
        <begin position="252"/>
        <end position="283"/>
    </location>
</feature>
<dbReference type="Pfam" id="PF08316">
    <property type="entry name" value="Pal1"/>
    <property type="match status" value="1"/>
</dbReference>
<feature type="region of interest" description="Disordered" evidence="1">
    <location>
        <begin position="67"/>
        <end position="105"/>
    </location>
</feature>
<organism evidence="2 3">
    <name type="scientific">Xylona heveae (strain CBS 132557 / TC161)</name>
    <dbReference type="NCBI Taxonomy" id="1328760"/>
    <lineage>
        <taxon>Eukaryota</taxon>
        <taxon>Fungi</taxon>
        <taxon>Dikarya</taxon>
        <taxon>Ascomycota</taxon>
        <taxon>Pezizomycotina</taxon>
        <taxon>Xylonomycetes</taxon>
        <taxon>Xylonales</taxon>
        <taxon>Xylonaceae</taxon>
        <taxon>Xylona</taxon>
    </lineage>
</organism>
<keyword evidence="3" id="KW-1185">Reference proteome</keyword>
<protein>
    <submittedName>
        <fullName evidence="2">Pal1-domain-containing protein</fullName>
    </submittedName>
</protein>
<feature type="compositionally biased region" description="Basic residues" evidence="1">
    <location>
        <begin position="319"/>
        <end position="331"/>
    </location>
</feature>
<dbReference type="InterPro" id="IPR013226">
    <property type="entry name" value="Pal1"/>
</dbReference>
<sequence length="331" mass="36977">MDRASKIFAETEQEERRRRRREREARHKDERRREKGSSSRSKRHLQTLDLIDKLDVTGLYGPGQFHHDGPFDACNPHRNRKKDGRAPMQAFPEDSTNNALGGPGPLNKNIDLNLFHGRTADATQDFGSAGLEPEGIRPRGADRPEDFNANQRITQVHGDESMGLGTSTFLEGAPASRSAIQRRQSETEGTAPQFAGGLQRKRSLAQRIRGISANPHSNGRIVSPEPRYDFRGSGELSPRQPITVQSAGGRSRLSEKNPFFHDYDDAYEKKGASIKIAENERTGRARTPSSPMRGLERRSTSDGYGEPESKPSGFLSRVKSIKGPRRSRPER</sequence>
<dbReference type="OrthoDB" id="5352132at2759"/>
<gene>
    <name evidence="2" type="ORF">L228DRAFT_147898</name>
</gene>
<dbReference type="PANTHER" id="PTHR28307:SF2">
    <property type="entry name" value="PROTEIN PAL1"/>
    <property type="match status" value="1"/>
</dbReference>
<dbReference type="Proteomes" id="UP000076632">
    <property type="component" value="Unassembled WGS sequence"/>
</dbReference>
<dbReference type="AlphaFoldDB" id="A0A165GH72"/>
<feature type="compositionally biased region" description="Polar residues" evidence="1">
    <location>
        <begin position="178"/>
        <end position="190"/>
    </location>
</feature>
<proteinExistence type="predicted"/>
<accession>A0A165GH72</accession>
<dbReference type="GeneID" id="28894386"/>
<evidence type="ECO:0000256" key="1">
    <source>
        <dbReference type="SAM" id="MobiDB-lite"/>
    </source>
</evidence>